<evidence type="ECO:0000313" key="2">
    <source>
        <dbReference type="EMBL" id="CAK1551217.1"/>
    </source>
</evidence>
<accession>A0AAV1JP15</accession>
<feature type="region of interest" description="Disordered" evidence="1">
    <location>
        <begin position="509"/>
        <end position="595"/>
    </location>
</feature>
<evidence type="ECO:0008006" key="4">
    <source>
        <dbReference type="Google" id="ProtNLM"/>
    </source>
</evidence>
<feature type="region of interest" description="Disordered" evidence="1">
    <location>
        <begin position="627"/>
        <end position="647"/>
    </location>
</feature>
<feature type="region of interest" description="Disordered" evidence="1">
    <location>
        <begin position="447"/>
        <end position="492"/>
    </location>
</feature>
<feature type="compositionally biased region" description="Basic and acidic residues" evidence="1">
    <location>
        <begin position="466"/>
        <end position="484"/>
    </location>
</feature>
<feature type="compositionally biased region" description="Basic and acidic residues" evidence="1">
    <location>
        <begin position="629"/>
        <end position="641"/>
    </location>
</feature>
<evidence type="ECO:0000256" key="1">
    <source>
        <dbReference type="SAM" id="MobiDB-lite"/>
    </source>
</evidence>
<evidence type="ECO:0000313" key="3">
    <source>
        <dbReference type="Proteomes" id="UP001497472"/>
    </source>
</evidence>
<feature type="region of interest" description="Disordered" evidence="1">
    <location>
        <begin position="369"/>
        <end position="398"/>
    </location>
</feature>
<dbReference type="AlphaFoldDB" id="A0AAV1JP15"/>
<comment type="caution">
    <text evidence="2">The sequence shown here is derived from an EMBL/GenBank/DDBJ whole genome shotgun (WGS) entry which is preliminary data.</text>
</comment>
<name>A0AAV1JP15_9NEOP</name>
<feature type="region of interest" description="Disordered" evidence="1">
    <location>
        <begin position="681"/>
        <end position="701"/>
    </location>
</feature>
<protein>
    <recommendedName>
        <fullName evidence="4">Lipid-binding serum glycoprotein N-terminal domain-containing protein</fullName>
    </recommendedName>
</protein>
<reference evidence="2 3" key="1">
    <citation type="submission" date="2023-11" db="EMBL/GenBank/DDBJ databases">
        <authorList>
            <person name="Okamura Y."/>
        </authorList>
    </citation>
    <scope>NUCLEOTIDE SEQUENCE [LARGE SCALE GENOMIC DNA]</scope>
</reference>
<organism evidence="2 3">
    <name type="scientific">Leptosia nina</name>
    <dbReference type="NCBI Taxonomy" id="320188"/>
    <lineage>
        <taxon>Eukaryota</taxon>
        <taxon>Metazoa</taxon>
        <taxon>Ecdysozoa</taxon>
        <taxon>Arthropoda</taxon>
        <taxon>Hexapoda</taxon>
        <taxon>Insecta</taxon>
        <taxon>Pterygota</taxon>
        <taxon>Neoptera</taxon>
        <taxon>Endopterygota</taxon>
        <taxon>Lepidoptera</taxon>
        <taxon>Glossata</taxon>
        <taxon>Ditrysia</taxon>
        <taxon>Papilionoidea</taxon>
        <taxon>Pieridae</taxon>
        <taxon>Pierinae</taxon>
        <taxon>Leptosia</taxon>
    </lineage>
</organism>
<proteinExistence type="predicted"/>
<dbReference type="EMBL" id="CAVLEF010000122">
    <property type="protein sequence ID" value="CAK1551217.1"/>
    <property type="molecule type" value="Genomic_DNA"/>
</dbReference>
<gene>
    <name evidence="2" type="ORF">LNINA_LOCUS10378</name>
</gene>
<keyword evidence="3" id="KW-1185">Reference proteome</keyword>
<feature type="compositionally biased region" description="Polar residues" evidence="1">
    <location>
        <begin position="523"/>
        <end position="533"/>
    </location>
</feature>
<dbReference type="Proteomes" id="UP001497472">
    <property type="component" value="Unassembled WGS sequence"/>
</dbReference>
<sequence length="734" mass="82901">MFHEIFLGELPHLVEPEVTFALASNVLQIDSKLDKMFLHTRYSLFRNHTDIVFGGKVDKHSPFTFDSVEITGNLAIIADDCKLSGSVLTKLSGQSVDIGHSNFMVSNCKFTVEISSVGYGREPVIAPYFTKQKSKALEKLISKPIREELLPKLQATLLTYVNTTLIFHDRLSEYRQHQRRIFKDTSKHVMKIIKNLAVGLIQLSQGPMKLKPFDVSSDICVERPCPIGAAVHDVNVFGLDTVYSGHMGGPFKLQSLKIHEDIRFNYILVRGKISFKNTTFNREHGFSIELGDVTFNTEIDISKNVQNCEFVSWRSIEIAIFGFINNVEERMNANSFLSAYLYNELPKTLTKHLLKAFGNNFYKLAHKSDDENANNDAETSSKEINEEQNQSVSDVNIDEGNGVNVKFDKAEEIKKLGIGDRGKGSKKSKFSKIGYGKLSHKFNEKFTDVNSSSSSSSDETGDEKESDNLSNKKETSLIKSDKIKKSTKKKRFDKVVDKSKLINIMPYSSASGNIEDKHDESDNANTGKFSMNLSMKKPKNNENFKFEEFKETKNKALKKKKLNNTMGKGKKENRGNSDDDDSLSVDQARVPDRSQSINFEKIPMKLKKKPVYGGIITVNGGNSNVKFPKSGEIKGHKDETSKKKKLPKLGQISENDSKNYDYDKSINHRYVSDESSVAYNRAKSPMKRQGKVQNKNMDAKKKGKIRIGQLNKHNHHANDRLSVADNKERITHLM</sequence>
<feature type="compositionally biased region" description="Basic and acidic residues" evidence="1">
    <location>
        <begin position="539"/>
        <end position="554"/>
    </location>
</feature>